<proteinExistence type="predicted"/>
<dbReference type="AlphaFoldDB" id="A0A8H7U8J0"/>
<gene>
    <name evidence="2" type="ORF">INT43_004719</name>
</gene>
<protein>
    <submittedName>
        <fullName evidence="2">Uncharacterized protein</fullName>
    </submittedName>
</protein>
<feature type="compositionally biased region" description="Basic and acidic residues" evidence="1">
    <location>
        <begin position="1"/>
        <end position="18"/>
    </location>
</feature>
<comment type="caution">
    <text evidence="2">The sequence shown here is derived from an EMBL/GenBank/DDBJ whole genome shotgun (WGS) entry which is preliminary data.</text>
</comment>
<organism evidence="2 3">
    <name type="scientific">Mortierella isabellina</name>
    <name type="common">Filamentous fungus</name>
    <name type="synonym">Umbelopsis isabellina</name>
    <dbReference type="NCBI Taxonomy" id="91625"/>
    <lineage>
        <taxon>Eukaryota</taxon>
        <taxon>Fungi</taxon>
        <taxon>Fungi incertae sedis</taxon>
        <taxon>Mucoromycota</taxon>
        <taxon>Mucoromycotina</taxon>
        <taxon>Umbelopsidomycetes</taxon>
        <taxon>Umbelopsidales</taxon>
        <taxon>Umbelopsidaceae</taxon>
        <taxon>Umbelopsis</taxon>
    </lineage>
</organism>
<name>A0A8H7U8J0_MORIS</name>
<keyword evidence="3" id="KW-1185">Reference proteome</keyword>
<dbReference type="Proteomes" id="UP000654370">
    <property type="component" value="Unassembled WGS sequence"/>
</dbReference>
<sequence>MLRRVDENTLSHTHKNEENEVSSIKNDSIRDEKLHAPHKSPARRPINTGLRDREKRQTPSKSRVFDAQRSGLTPLTPTKNTKKPFVFKDPLKTNSTLPTKRKKEEVTKKELKDDYTTDNIVTSRKKLDLGPIDETEIEYAPPKADDEPYQPEFSVDLTAFNKAPDLGSYEWVHTAEADTITKQPREDDEDLGDLIFKSLEQPAKTLEITSSSTQNSIITAKHEIILQSHDESDVEYAPPKEEERPYCPEFAVDIDLISKDVPSAIYEFGHLLDSEPSISLILDSGAEETLGPRYTQDEFEFDFGDNALNNQIEDEPIRVAFDDFLFDVGAVHA</sequence>
<evidence type="ECO:0000313" key="2">
    <source>
        <dbReference type="EMBL" id="KAG2173345.1"/>
    </source>
</evidence>
<feature type="region of interest" description="Disordered" evidence="1">
    <location>
        <begin position="1"/>
        <end position="111"/>
    </location>
</feature>
<reference evidence="2" key="1">
    <citation type="submission" date="2020-12" db="EMBL/GenBank/DDBJ databases">
        <title>Metabolic potential, ecology and presence of endohyphal bacteria is reflected in genomic diversity of Mucoromycotina.</title>
        <authorList>
            <person name="Muszewska A."/>
            <person name="Okrasinska A."/>
            <person name="Steczkiewicz K."/>
            <person name="Drgas O."/>
            <person name="Orlowska M."/>
            <person name="Perlinska-Lenart U."/>
            <person name="Aleksandrzak-Piekarczyk T."/>
            <person name="Szatraj K."/>
            <person name="Zielenkiewicz U."/>
            <person name="Pilsyk S."/>
            <person name="Malc E."/>
            <person name="Mieczkowski P."/>
            <person name="Kruszewska J.S."/>
            <person name="Biernat P."/>
            <person name="Pawlowska J."/>
        </authorList>
    </citation>
    <scope>NUCLEOTIDE SEQUENCE</scope>
    <source>
        <strain evidence="2">WA0000067209</strain>
    </source>
</reference>
<dbReference type="OrthoDB" id="2412655at2759"/>
<evidence type="ECO:0000313" key="3">
    <source>
        <dbReference type="Proteomes" id="UP000654370"/>
    </source>
</evidence>
<accession>A0A8H7U8J0</accession>
<feature type="compositionally biased region" description="Basic and acidic residues" evidence="1">
    <location>
        <begin position="102"/>
        <end position="111"/>
    </location>
</feature>
<dbReference type="EMBL" id="JAEPQZ010000015">
    <property type="protein sequence ID" value="KAG2173345.1"/>
    <property type="molecule type" value="Genomic_DNA"/>
</dbReference>
<evidence type="ECO:0000256" key="1">
    <source>
        <dbReference type="SAM" id="MobiDB-lite"/>
    </source>
</evidence>